<evidence type="ECO:0000256" key="2">
    <source>
        <dbReference type="ARBA" id="ARBA00001946"/>
    </source>
</evidence>
<evidence type="ECO:0000313" key="10">
    <source>
        <dbReference type="Proteomes" id="UP000000376"/>
    </source>
</evidence>
<protein>
    <submittedName>
        <fullName evidence="9">NUDIX hydrolase</fullName>
    </submittedName>
</protein>
<dbReference type="eggNOG" id="COG0494">
    <property type="taxonomic scope" value="Bacteria"/>
</dbReference>
<evidence type="ECO:0000256" key="3">
    <source>
        <dbReference type="ARBA" id="ARBA00006506"/>
    </source>
</evidence>
<keyword evidence="5 9" id="KW-0378">Hydrolase</keyword>
<keyword evidence="6" id="KW-0460">Magnesium</keyword>
<evidence type="ECO:0000256" key="6">
    <source>
        <dbReference type="ARBA" id="ARBA00022842"/>
    </source>
</evidence>
<dbReference type="Gene3D" id="3.90.79.10">
    <property type="entry name" value="Nucleoside Triphosphate Pyrophosphohydrolase"/>
    <property type="match status" value="1"/>
</dbReference>
<dbReference type="InterPro" id="IPR000086">
    <property type="entry name" value="NUDIX_hydrolase_dom"/>
</dbReference>
<gene>
    <name evidence="9" type="ordered locus">Arch_0172</name>
</gene>
<evidence type="ECO:0000313" key="9">
    <source>
        <dbReference type="EMBL" id="ADH91935.1"/>
    </source>
</evidence>
<name>D7BLY6_ARCHD</name>
<dbReference type="InterPro" id="IPR020084">
    <property type="entry name" value="NUDIX_hydrolase_CS"/>
</dbReference>
<dbReference type="GO" id="GO:0010945">
    <property type="term" value="F:coenzyme A diphosphatase activity"/>
    <property type="evidence" value="ECO:0007669"/>
    <property type="project" value="InterPro"/>
</dbReference>
<comment type="similarity">
    <text evidence="3">Belongs to the Nudix hydrolase family. PCD1 subfamily.</text>
</comment>
<dbReference type="PANTHER" id="PTHR12992">
    <property type="entry name" value="NUDIX HYDROLASE"/>
    <property type="match status" value="1"/>
</dbReference>
<keyword evidence="10" id="KW-1185">Reference proteome</keyword>
<dbReference type="KEGG" id="ahe:Arch_0172"/>
<dbReference type="GO" id="GO:0000287">
    <property type="term" value="F:magnesium ion binding"/>
    <property type="evidence" value="ECO:0007669"/>
    <property type="project" value="InterPro"/>
</dbReference>
<proteinExistence type="inferred from homology"/>
<dbReference type="AlphaFoldDB" id="D7BLY6"/>
<comment type="cofactor">
    <cofactor evidence="1">
        <name>Mn(2+)</name>
        <dbReference type="ChEBI" id="CHEBI:29035"/>
    </cofactor>
</comment>
<dbReference type="PROSITE" id="PS01293">
    <property type="entry name" value="NUDIX_COA"/>
    <property type="match status" value="1"/>
</dbReference>
<dbReference type="GO" id="GO:0030145">
    <property type="term" value="F:manganese ion binding"/>
    <property type="evidence" value="ECO:0007669"/>
    <property type="project" value="InterPro"/>
</dbReference>
<dbReference type="EMBL" id="CP002045">
    <property type="protein sequence ID" value="ADH91935.1"/>
    <property type="molecule type" value="Genomic_DNA"/>
</dbReference>
<dbReference type="RefSeq" id="WP_013169433.1">
    <property type="nucleotide sequence ID" value="NC_014218.1"/>
</dbReference>
<comment type="cofactor">
    <cofactor evidence="2">
        <name>Mg(2+)</name>
        <dbReference type="ChEBI" id="CHEBI:18420"/>
    </cofactor>
</comment>
<dbReference type="GO" id="GO:0009132">
    <property type="term" value="P:nucleoside diphosphate metabolic process"/>
    <property type="evidence" value="ECO:0007669"/>
    <property type="project" value="InterPro"/>
</dbReference>
<dbReference type="InterPro" id="IPR000059">
    <property type="entry name" value="NUDIX_hydrolase_NudL_CS"/>
</dbReference>
<sequence>MSMISALRGQLTSAEQWPEYDLVSGDYVPLVSAVGNRRLAAVMIALNDRGTQSGAGPIEILLTRRAAHMRHHPGQISFPGGGQDGAETPAQTAVRETAEEVGIPAEKLDILGALPALHAPRTNHWVVPVVSRVTGTPSLVLNSDEVASVHWVDVLALADPHHRVTWRRSHYSGPGFLVDGKLVWGFTATLCDQLLDRAGLALAWDSRRVIDVDAG</sequence>
<accession>D7BLY6</accession>
<evidence type="ECO:0000256" key="1">
    <source>
        <dbReference type="ARBA" id="ARBA00001936"/>
    </source>
</evidence>
<dbReference type="CDD" id="cd03426">
    <property type="entry name" value="NUDIX_CoAse_Nudt7"/>
    <property type="match status" value="1"/>
</dbReference>
<keyword evidence="7" id="KW-0464">Manganese</keyword>
<dbReference type="HOGENOM" id="CLU_040940_3_1_11"/>
<dbReference type="SUPFAM" id="SSF55811">
    <property type="entry name" value="Nudix"/>
    <property type="match status" value="1"/>
</dbReference>
<dbReference type="OrthoDB" id="9802805at2"/>
<reference evidence="9 10" key="1">
    <citation type="journal article" date="2010" name="Stand. Genomic Sci.">
        <title>Complete genome sequence of Arcanobacterium haemolyticum type strain (11018).</title>
        <authorList>
            <person name="Yasawong M."/>
            <person name="Teshima H."/>
            <person name="Lapidus A."/>
            <person name="Nolan M."/>
            <person name="Lucas S."/>
            <person name="Glavina Del Rio T."/>
            <person name="Tice H."/>
            <person name="Cheng J."/>
            <person name="Bruce D."/>
            <person name="Detter C."/>
            <person name="Tapia R."/>
            <person name="Han C."/>
            <person name="Goodwin L."/>
            <person name="Pitluck S."/>
            <person name="Liolios K."/>
            <person name="Ivanova N."/>
            <person name="Mavromatis K."/>
            <person name="Mikhailova N."/>
            <person name="Pati A."/>
            <person name="Chen A."/>
            <person name="Palaniappan K."/>
            <person name="Land M."/>
            <person name="Hauser L."/>
            <person name="Chang Y."/>
            <person name="Jeffries C."/>
            <person name="Rohde M."/>
            <person name="Sikorski J."/>
            <person name="Pukall R."/>
            <person name="Goker M."/>
            <person name="Woyke T."/>
            <person name="Bristow J."/>
            <person name="Eisen J."/>
            <person name="Markowitz V."/>
            <person name="Hugenholtz P."/>
            <person name="Kyrpides N."/>
            <person name="Klenk H."/>
        </authorList>
    </citation>
    <scope>NUCLEOTIDE SEQUENCE [LARGE SCALE GENOMIC DNA]</scope>
    <source>
        <strain evidence="10">ATCC 9345 / DSM 20595 / CCUG 17215 / LMG 16163 / NBRC 15585 / NCTC 8452 / 11018</strain>
    </source>
</reference>
<organism evidence="9 10">
    <name type="scientific">Arcanobacterium haemolyticum (strain ATCC 9345 / DSM 20595 / CCM 5947 / CCUG 17215 / LMG 16163 / NBRC 15585 / NCTC 8452 / 11018)</name>
    <dbReference type="NCBI Taxonomy" id="644284"/>
    <lineage>
        <taxon>Bacteria</taxon>
        <taxon>Bacillati</taxon>
        <taxon>Actinomycetota</taxon>
        <taxon>Actinomycetes</taxon>
        <taxon>Actinomycetales</taxon>
        <taxon>Actinomycetaceae</taxon>
        <taxon>Arcanobacterium</taxon>
    </lineage>
</organism>
<keyword evidence="4" id="KW-0479">Metal-binding</keyword>
<evidence type="ECO:0000256" key="7">
    <source>
        <dbReference type="ARBA" id="ARBA00023211"/>
    </source>
</evidence>
<dbReference type="InterPro" id="IPR045121">
    <property type="entry name" value="CoAse"/>
</dbReference>
<feature type="domain" description="Nudix hydrolase" evidence="8">
    <location>
        <begin position="36"/>
        <end position="178"/>
    </location>
</feature>
<dbReference type="Proteomes" id="UP000000376">
    <property type="component" value="Chromosome"/>
</dbReference>
<dbReference type="PROSITE" id="PS00893">
    <property type="entry name" value="NUDIX_BOX"/>
    <property type="match status" value="1"/>
</dbReference>
<dbReference type="InterPro" id="IPR015797">
    <property type="entry name" value="NUDIX_hydrolase-like_dom_sf"/>
</dbReference>
<dbReference type="PROSITE" id="PS51462">
    <property type="entry name" value="NUDIX"/>
    <property type="match status" value="1"/>
</dbReference>
<dbReference type="Pfam" id="PF00293">
    <property type="entry name" value="NUDIX"/>
    <property type="match status" value="1"/>
</dbReference>
<dbReference type="STRING" id="644284.Arch_0172"/>
<evidence type="ECO:0000259" key="8">
    <source>
        <dbReference type="PROSITE" id="PS51462"/>
    </source>
</evidence>
<evidence type="ECO:0000256" key="5">
    <source>
        <dbReference type="ARBA" id="ARBA00022801"/>
    </source>
</evidence>
<dbReference type="PANTHER" id="PTHR12992:SF11">
    <property type="entry name" value="MITOCHONDRIAL COENZYME A DIPHOSPHATASE NUDT8"/>
    <property type="match status" value="1"/>
</dbReference>
<evidence type="ECO:0000256" key="4">
    <source>
        <dbReference type="ARBA" id="ARBA00022723"/>
    </source>
</evidence>